<reference evidence="2 3" key="1">
    <citation type="submission" date="2019-10" db="EMBL/GenBank/DDBJ databases">
        <title>Whole genome shotgun sequence of Acrocarpospora macrocephala NBRC 16266.</title>
        <authorList>
            <person name="Ichikawa N."/>
            <person name="Kimura A."/>
            <person name="Kitahashi Y."/>
            <person name="Komaki H."/>
            <person name="Oguchi A."/>
        </authorList>
    </citation>
    <scope>NUCLEOTIDE SEQUENCE [LARGE SCALE GENOMIC DNA]</scope>
    <source>
        <strain evidence="2 3">NBRC 16266</strain>
    </source>
</reference>
<dbReference type="InterPro" id="IPR034660">
    <property type="entry name" value="DinB/YfiT-like"/>
</dbReference>
<dbReference type="InterPro" id="IPR024344">
    <property type="entry name" value="MDMPI_metal-binding"/>
</dbReference>
<proteinExistence type="predicted"/>
<evidence type="ECO:0000259" key="1">
    <source>
        <dbReference type="Pfam" id="PF11716"/>
    </source>
</evidence>
<protein>
    <recommendedName>
        <fullName evidence="1">Mycothiol-dependent maleylpyruvate isomerase metal-binding domain-containing protein</fullName>
    </recommendedName>
</protein>
<gene>
    <name evidence="2" type="ORF">Amac_032510</name>
</gene>
<organism evidence="2 3">
    <name type="scientific">Acrocarpospora macrocephala</name>
    <dbReference type="NCBI Taxonomy" id="150177"/>
    <lineage>
        <taxon>Bacteria</taxon>
        <taxon>Bacillati</taxon>
        <taxon>Actinomycetota</taxon>
        <taxon>Actinomycetes</taxon>
        <taxon>Streptosporangiales</taxon>
        <taxon>Streptosporangiaceae</taxon>
        <taxon>Acrocarpospora</taxon>
    </lineage>
</organism>
<dbReference type="OrthoDB" id="5118203at2"/>
<evidence type="ECO:0000313" key="3">
    <source>
        <dbReference type="Proteomes" id="UP000331127"/>
    </source>
</evidence>
<dbReference type="Pfam" id="PF11716">
    <property type="entry name" value="MDMPI_N"/>
    <property type="match status" value="1"/>
</dbReference>
<dbReference type="EMBL" id="BLAE01000016">
    <property type="protein sequence ID" value="GES09655.1"/>
    <property type="molecule type" value="Genomic_DNA"/>
</dbReference>
<dbReference type="RefSeq" id="WP_155355171.1">
    <property type="nucleotide sequence ID" value="NZ_BAAAHL010000040.1"/>
</dbReference>
<evidence type="ECO:0000313" key="2">
    <source>
        <dbReference type="EMBL" id="GES09655.1"/>
    </source>
</evidence>
<dbReference type="Proteomes" id="UP000331127">
    <property type="component" value="Unassembled WGS sequence"/>
</dbReference>
<dbReference type="GO" id="GO:0046872">
    <property type="term" value="F:metal ion binding"/>
    <property type="evidence" value="ECO:0007669"/>
    <property type="project" value="InterPro"/>
</dbReference>
<sequence>MTRHPRIASQEWVHDGTVRLGEALARVDDASLGTLTCLPGWTRRHVLAHLAANADALGNLVRWAETGHVTPMYASPEDRANGIEKGLLLSAQELAARVLDSAASLHRGWDGLSEAQWVREVVTAQGRPLPASEIPWLRAREVYVHLVDLDVGYRFQDLPTDFLRALRDDVLAKRGDVPAITASLADEVAWLTGRPHQVVDAPALTPWL</sequence>
<dbReference type="NCBIfam" id="TIGR03083">
    <property type="entry name" value="maleylpyruvate isomerase family mycothiol-dependent enzyme"/>
    <property type="match status" value="1"/>
</dbReference>
<dbReference type="Gene3D" id="1.20.120.450">
    <property type="entry name" value="dinb family like domain"/>
    <property type="match status" value="1"/>
</dbReference>
<name>A0A5M3WKB5_9ACTN</name>
<dbReference type="SUPFAM" id="SSF109854">
    <property type="entry name" value="DinB/YfiT-like putative metalloenzymes"/>
    <property type="match status" value="1"/>
</dbReference>
<keyword evidence="3" id="KW-1185">Reference proteome</keyword>
<dbReference type="InterPro" id="IPR017517">
    <property type="entry name" value="Maleyloyr_isom"/>
</dbReference>
<comment type="caution">
    <text evidence="2">The sequence shown here is derived from an EMBL/GenBank/DDBJ whole genome shotgun (WGS) entry which is preliminary data.</text>
</comment>
<feature type="domain" description="Mycothiol-dependent maleylpyruvate isomerase metal-binding" evidence="1">
    <location>
        <begin position="14"/>
        <end position="149"/>
    </location>
</feature>
<accession>A0A5M3WKB5</accession>
<dbReference type="AlphaFoldDB" id="A0A5M3WKB5"/>